<evidence type="ECO:0000259" key="5">
    <source>
        <dbReference type="Pfam" id="PF06441"/>
    </source>
</evidence>
<gene>
    <name evidence="6" type="ORF">ELQ94_06640</name>
</gene>
<feature type="domain" description="Epoxide hydrolase N-terminal" evidence="5">
    <location>
        <begin position="12"/>
        <end position="117"/>
    </location>
</feature>
<proteinExistence type="inferred from homology"/>
<sequence>MTSIGSAHPTDITPFTLDIPQADLDDLRRRLRDTRWPDAETVDDTSQGPRLAVIRRLVERWATAYDWRATERQLNEWGQCTTTIDGLEVHFLHVKSAVPGARPLLLTHGWPGSVLEFRHAIGPLTDPEAHGGAAEDAFDVVIPSLPGFGFSGQPTETGWDIARTARAWAVLMERLGYSRWFAQGGDIGASVTAELGSLETERGIGLAGIHLNMAQFMPTDEEMQQATDDERLMVQETGYYFGVLSAYSQEMSTRPQTIGYSLSDSPVGLASWIYAMFQDVGGSHDEHGDAEKLFDLDEIIDDIMLYWLPNAAASSARMYWEAARTGWTSAGTLENPLRLPVGLSIMPGEYMRRSRRWAERRYTDLVHFNEVSRGGHFAMLEQPEALVEDVRTTFRHRDGR</sequence>
<dbReference type="PRINTS" id="PR00412">
    <property type="entry name" value="EPOXHYDRLASE"/>
</dbReference>
<dbReference type="OrthoDB" id="27092at2"/>
<keyword evidence="2" id="KW-0058">Aromatic hydrocarbons catabolism</keyword>
<dbReference type="PANTHER" id="PTHR21661:SF35">
    <property type="entry name" value="EPOXIDE HYDROLASE"/>
    <property type="match status" value="1"/>
</dbReference>
<evidence type="ECO:0000256" key="2">
    <source>
        <dbReference type="ARBA" id="ARBA00022797"/>
    </source>
</evidence>
<evidence type="ECO:0000256" key="3">
    <source>
        <dbReference type="ARBA" id="ARBA00022801"/>
    </source>
</evidence>
<accession>A0A3S0VGF7</accession>
<evidence type="ECO:0000313" key="7">
    <source>
        <dbReference type="Proteomes" id="UP000274909"/>
    </source>
</evidence>
<dbReference type="Gene3D" id="3.40.50.1820">
    <property type="entry name" value="alpha/beta hydrolase"/>
    <property type="match status" value="1"/>
</dbReference>
<keyword evidence="7" id="KW-1185">Reference proteome</keyword>
<dbReference type="InterPro" id="IPR016292">
    <property type="entry name" value="Epoxide_hydrolase"/>
</dbReference>
<evidence type="ECO:0000256" key="4">
    <source>
        <dbReference type="PIRSR" id="PIRSR001112-1"/>
    </source>
</evidence>
<evidence type="ECO:0000256" key="1">
    <source>
        <dbReference type="ARBA" id="ARBA00010088"/>
    </source>
</evidence>
<dbReference type="GO" id="GO:0004301">
    <property type="term" value="F:epoxide hydrolase activity"/>
    <property type="evidence" value="ECO:0007669"/>
    <property type="project" value="TreeGrafter"/>
</dbReference>
<dbReference type="InterPro" id="IPR029058">
    <property type="entry name" value="AB_hydrolase_fold"/>
</dbReference>
<dbReference type="EMBL" id="RZGZ01000002">
    <property type="protein sequence ID" value="RUR01192.1"/>
    <property type="molecule type" value="Genomic_DNA"/>
</dbReference>
<dbReference type="Proteomes" id="UP000274909">
    <property type="component" value="Unassembled WGS sequence"/>
</dbReference>
<dbReference type="RefSeq" id="WP_127048452.1">
    <property type="nucleotide sequence ID" value="NZ_RZGZ01000002.1"/>
</dbReference>
<dbReference type="InterPro" id="IPR010497">
    <property type="entry name" value="Epoxide_hydro_N"/>
</dbReference>
<reference evidence="6 7" key="1">
    <citation type="submission" date="2018-12" db="EMBL/GenBank/DDBJ databases">
        <authorList>
            <person name="Li F."/>
        </authorList>
    </citation>
    <scope>NUCLEOTIDE SEQUENCE [LARGE SCALE GENOMIC DNA]</scope>
    <source>
        <strain evidence="6 7">EGI 6500705</strain>
    </source>
</reference>
<dbReference type="Pfam" id="PF06441">
    <property type="entry name" value="EHN"/>
    <property type="match status" value="1"/>
</dbReference>
<feature type="active site" description="Proton acceptor" evidence="4">
    <location>
        <position position="376"/>
    </location>
</feature>
<dbReference type="InterPro" id="IPR000639">
    <property type="entry name" value="Epox_hydrolase-like"/>
</dbReference>
<dbReference type="PANTHER" id="PTHR21661">
    <property type="entry name" value="EPOXIDE HYDROLASE 1-RELATED"/>
    <property type="match status" value="1"/>
</dbReference>
<dbReference type="AlphaFoldDB" id="A0A3S0VGF7"/>
<dbReference type="GO" id="GO:0097176">
    <property type="term" value="P:epoxide metabolic process"/>
    <property type="evidence" value="ECO:0007669"/>
    <property type="project" value="TreeGrafter"/>
</dbReference>
<evidence type="ECO:0000313" key="6">
    <source>
        <dbReference type="EMBL" id="RUR01192.1"/>
    </source>
</evidence>
<protein>
    <submittedName>
        <fullName evidence="6">Epoxide hydrolase</fullName>
    </submittedName>
</protein>
<comment type="similarity">
    <text evidence="1">Belongs to the peptidase S33 family.</text>
</comment>
<feature type="active site" description="Nucleophile" evidence="4">
    <location>
        <position position="186"/>
    </location>
</feature>
<keyword evidence="3 6" id="KW-0378">Hydrolase</keyword>
<dbReference type="PIRSF" id="PIRSF001112">
    <property type="entry name" value="Epoxide_hydrolase"/>
    <property type="match status" value="1"/>
</dbReference>
<name>A0A3S0VGF7_9MICO</name>
<dbReference type="SUPFAM" id="SSF53474">
    <property type="entry name" value="alpha/beta-Hydrolases"/>
    <property type="match status" value="1"/>
</dbReference>
<comment type="caution">
    <text evidence="6">The sequence shown here is derived from an EMBL/GenBank/DDBJ whole genome shotgun (WGS) entry which is preliminary data.</text>
</comment>
<feature type="active site" description="Proton donor" evidence="4">
    <location>
        <position position="319"/>
    </location>
</feature>
<organism evidence="6 7">
    <name type="scientific">Labedella endophytica</name>
    <dbReference type="NCBI Taxonomy" id="1523160"/>
    <lineage>
        <taxon>Bacteria</taxon>
        <taxon>Bacillati</taxon>
        <taxon>Actinomycetota</taxon>
        <taxon>Actinomycetes</taxon>
        <taxon>Micrococcales</taxon>
        <taxon>Microbacteriaceae</taxon>
        <taxon>Labedella</taxon>
    </lineage>
</organism>